<comment type="similarity">
    <text evidence="5">Belongs to the YicC/YloC family.</text>
</comment>
<dbReference type="GO" id="GO:0016787">
    <property type="term" value="F:hydrolase activity"/>
    <property type="evidence" value="ECO:0007669"/>
    <property type="project" value="UniProtKB-KW"/>
</dbReference>
<evidence type="ECO:0000256" key="2">
    <source>
        <dbReference type="ARBA" id="ARBA00022722"/>
    </source>
</evidence>
<evidence type="ECO:0000256" key="3">
    <source>
        <dbReference type="ARBA" id="ARBA00022759"/>
    </source>
</evidence>
<evidence type="ECO:0000259" key="6">
    <source>
        <dbReference type="Pfam" id="PF03755"/>
    </source>
</evidence>
<evidence type="ECO:0000256" key="5">
    <source>
        <dbReference type="ARBA" id="ARBA00035648"/>
    </source>
</evidence>
<keyword evidence="2" id="KW-0540">Nuclease</keyword>
<dbReference type="EMBL" id="FONT01000001">
    <property type="protein sequence ID" value="SFE40238.1"/>
    <property type="molecule type" value="Genomic_DNA"/>
</dbReference>
<dbReference type="InterPro" id="IPR005229">
    <property type="entry name" value="YicC/YloC-like"/>
</dbReference>
<proteinExistence type="inferred from homology"/>
<dbReference type="PANTHER" id="PTHR30636">
    <property type="entry name" value="UPF0701 PROTEIN YICC"/>
    <property type="match status" value="1"/>
</dbReference>
<dbReference type="Pfam" id="PF08340">
    <property type="entry name" value="YicC-like_C"/>
    <property type="match status" value="1"/>
</dbReference>
<evidence type="ECO:0000259" key="7">
    <source>
        <dbReference type="Pfam" id="PF08340"/>
    </source>
</evidence>
<dbReference type="InterPro" id="IPR013551">
    <property type="entry name" value="YicC-like_C"/>
</dbReference>
<organism evidence="8 9">
    <name type="scientific">Alteribacillus iranensis</name>
    <dbReference type="NCBI Taxonomy" id="930128"/>
    <lineage>
        <taxon>Bacteria</taxon>
        <taxon>Bacillati</taxon>
        <taxon>Bacillota</taxon>
        <taxon>Bacilli</taxon>
        <taxon>Bacillales</taxon>
        <taxon>Bacillaceae</taxon>
        <taxon>Alteribacillus</taxon>
    </lineage>
</organism>
<dbReference type="STRING" id="930128.SAMN05192532_101721"/>
<gene>
    <name evidence="8" type="ORF">SAMN05192532_101721</name>
</gene>
<keyword evidence="4" id="KW-0378">Hydrolase</keyword>
<keyword evidence="9" id="KW-1185">Reference proteome</keyword>
<dbReference type="AlphaFoldDB" id="A0A1I2A9H7"/>
<dbReference type="PANTHER" id="PTHR30636:SF3">
    <property type="entry name" value="UPF0701 PROTEIN YICC"/>
    <property type="match status" value="1"/>
</dbReference>
<evidence type="ECO:0000256" key="1">
    <source>
        <dbReference type="ARBA" id="ARBA00001968"/>
    </source>
</evidence>
<feature type="domain" description="Endoribonuclease YicC-like N-terminal" evidence="6">
    <location>
        <begin position="4"/>
        <end position="155"/>
    </location>
</feature>
<dbReference type="NCBIfam" id="TIGR00255">
    <property type="entry name" value="YicC/YloC family endoribonuclease"/>
    <property type="match status" value="1"/>
</dbReference>
<name>A0A1I2A9H7_9BACI</name>
<dbReference type="GO" id="GO:0004521">
    <property type="term" value="F:RNA endonuclease activity"/>
    <property type="evidence" value="ECO:0007669"/>
    <property type="project" value="InterPro"/>
</dbReference>
<protein>
    <submittedName>
        <fullName evidence="8">TIGR00255 family protein</fullName>
    </submittedName>
</protein>
<reference evidence="8 9" key="1">
    <citation type="submission" date="2016-10" db="EMBL/GenBank/DDBJ databases">
        <authorList>
            <person name="de Groot N.N."/>
        </authorList>
    </citation>
    <scope>NUCLEOTIDE SEQUENCE [LARGE SCALE GENOMIC DNA]</scope>
    <source>
        <strain evidence="8 9">DSM 23995</strain>
    </source>
</reference>
<feature type="domain" description="Endoribonuclease YicC-like C-terminal" evidence="7">
    <location>
        <begin position="173"/>
        <end position="293"/>
    </location>
</feature>
<dbReference type="Pfam" id="PF03755">
    <property type="entry name" value="YicC-like_N"/>
    <property type="match status" value="1"/>
</dbReference>
<dbReference type="RefSeq" id="WP_091657395.1">
    <property type="nucleotide sequence ID" value="NZ_FONT01000001.1"/>
</dbReference>
<comment type="cofactor">
    <cofactor evidence="1">
        <name>a divalent metal cation</name>
        <dbReference type="ChEBI" id="CHEBI:60240"/>
    </cofactor>
</comment>
<keyword evidence="3" id="KW-0255">Endonuclease</keyword>
<accession>A0A1I2A9H7</accession>
<dbReference type="InterPro" id="IPR013527">
    <property type="entry name" value="YicC-like_N"/>
</dbReference>
<evidence type="ECO:0000256" key="4">
    <source>
        <dbReference type="ARBA" id="ARBA00022801"/>
    </source>
</evidence>
<sequence>MTVSMTGFGHAQSQYKDGRIIVEIKSVNHRFCDIQFRMPRQLMMLEEQLQTLVRKKVARGKVDVFISLEGISPSTKRTSVDRELLHHYLDEADQLEQYNLFDPRLSLQEFLFHPDIVTVEEETKMAQDCMDEIKAAVQLAVDQLFEMRLAEGKKLFEDIIQRIDMIRGLTANIERQAPKVVDYYMNRLHQRIAELLDGRYELEQERVLTETAVFADKINVEEEITRMYAHCDQFISIMEDRGAKGRKLDFLVQEMNREANTIGAKANDATLSHLVVEVKSELEKIKEQVQNIE</sequence>
<dbReference type="OrthoDB" id="9771229at2"/>
<evidence type="ECO:0000313" key="8">
    <source>
        <dbReference type="EMBL" id="SFE40238.1"/>
    </source>
</evidence>
<dbReference type="Proteomes" id="UP000199516">
    <property type="component" value="Unassembled WGS sequence"/>
</dbReference>
<evidence type="ECO:0000313" key="9">
    <source>
        <dbReference type="Proteomes" id="UP000199516"/>
    </source>
</evidence>